<dbReference type="OrthoDB" id="3232309at2759"/>
<evidence type="ECO:0000313" key="1">
    <source>
        <dbReference type="EMBL" id="RUP50402.1"/>
    </source>
</evidence>
<keyword evidence="2" id="KW-1185">Reference proteome</keyword>
<name>A0A433DHS0_9FUNG</name>
<dbReference type="PANTHER" id="PTHR39466:SF1">
    <property type="entry name" value="RGS DOMAIN-CONTAINING PROTEIN"/>
    <property type="match status" value="1"/>
</dbReference>
<dbReference type="InterPro" id="IPR036305">
    <property type="entry name" value="RGS_sf"/>
</dbReference>
<dbReference type="PANTHER" id="PTHR39466">
    <property type="entry name" value="RGS DOMAIN-CONTAINING PROTEIN"/>
    <property type="match status" value="1"/>
</dbReference>
<gene>
    <name evidence="1" type="ORF">BC936DRAFT_139363</name>
</gene>
<evidence type="ECO:0000313" key="2">
    <source>
        <dbReference type="Proteomes" id="UP000268093"/>
    </source>
</evidence>
<reference evidence="1 2" key="1">
    <citation type="journal article" date="2018" name="New Phytol.">
        <title>Phylogenomics of Endogonaceae and evolution of mycorrhizas within Mucoromycota.</title>
        <authorList>
            <person name="Chang Y."/>
            <person name="Desiro A."/>
            <person name="Na H."/>
            <person name="Sandor L."/>
            <person name="Lipzen A."/>
            <person name="Clum A."/>
            <person name="Barry K."/>
            <person name="Grigoriev I.V."/>
            <person name="Martin F.M."/>
            <person name="Stajich J.E."/>
            <person name="Smith M.E."/>
            <person name="Bonito G."/>
            <person name="Spatafora J.W."/>
        </authorList>
    </citation>
    <scope>NUCLEOTIDE SEQUENCE [LARGE SCALE GENOMIC DNA]</scope>
    <source>
        <strain evidence="1 2">GMNB39</strain>
    </source>
</reference>
<dbReference type="SUPFAM" id="SSF48097">
    <property type="entry name" value="Regulator of G-protein signaling, RGS"/>
    <property type="match status" value="1"/>
</dbReference>
<sequence>MKWFSRNQKNFQSQAISLDIILSGRTCSPLSLEDFRNYLVHTEFSDENLEFLEWMHGYRAAWCRLEKGLQELSPMVTAPYQPFVTLSSEGGTKEKDDAQADNEKNTTIVQKTIFTFADFPYTSAAPSSSPSTNGLPWEMESGIVPSYSNRRSPSAQLACGSPETRWTWSTPRSPESIVVTVNHDSQSEISSLPPLLPASLSYPTPVTQPYRAEVNQAISRHFLPGSSRELNVDCRVRIAICQDALTTTHPSIFNRAERDIQNLLESTSLQRFLDIAVRNIDTRTMKIRWCTSVFILLLGLGANVLLIALHYSRWWRLLTYPVFIWSLGCMASAHSGVCSYFTYRGLRLYQVHDAVDVANTESGVKKYRINKMHVLEPLVKQMQWGVLKRVTIVVWVVGTIMIGIALTIDLGFSF</sequence>
<organism evidence="1 2">
    <name type="scientific">Jimgerdemannia flammicorona</name>
    <dbReference type="NCBI Taxonomy" id="994334"/>
    <lineage>
        <taxon>Eukaryota</taxon>
        <taxon>Fungi</taxon>
        <taxon>Fungi incertae sedis</taxon>
        <taxon>Mucoromycota</taxon>
        <taxon>Mucoromycotina</taxon>
        <taxon>Endogonomycetes</taxon>
        <taxon>Endogonales</taxon>
        <taxon>Endogonaceae</taxon>
        <taxon>Jimgerdemannia</taxon>
    </lineage>
</organism>
<dbReference type="Pfam" id="PF00615">
    <property type="entry name" value="RGS"/>
    <property type="match status" value="1"/>
</dbReference>
<dbReference type="InterPro" id="IPR044926">
    <property type="entry name" value="RGS_subdomain_2"/>
</dbReference>
<comment type="caution">
    <text evidence="1">The sequence shown here is derived from an EMBL/GenBank/DDBJ whole genome shotgun (WGS) entry which is preliminary data.</text>
</comment>
<dbReference type="Gene3D" id="1.10.167.10">
    <property type="entry name" value="Regulator of G-protein Signalling 4, domain 2"/>
    <property type="match status" value="1"/>
</dbReference>
<dbReference type="Proteomes" id="UP000268093">
    <property type="component" value="Unassembled WGS sequence"/>
</dbReference>
<accession>A0A433DHS0</accession>
<dbReference type="InterPro" id="IPR016137">
    <property type="entry name" value="RGS"/>
</dbReference>
<dbReference type="EMBL" id="RBNI01001481">
    <property type="protein sequence ID" value="RUP50402.1"/>
    <property type="molecule type" value="Genomic_DNA"/>
</dbReference>
<protein>
    <submittedName>
        <fullName evidence="1">Uncharacterized protein</fullName>
    </submittedName>
</protein>
<proteinExistence type="predicted"/>